<organism evidence="3 4">
    <name type="scientific">Legionella maioricensis</name>
    <dbReference type="NCBI Taxonomy" id="2896528"/>
    <lineage>
        <taxon>Bacteria</taxon>
        <taxon>Pseudomonadati</taxon>
        <taxon>Pseudomonadota</taxon>
        <taxon>Gammaproteobacteria</taxon>
        <taxon>Legionellales</taxon>
        <taxon>Legionellaceae</taxon>
        <taxon>Legionella</taxon>
    </lineage>
</organism>
<dbReference type="GO" id="GO:0031267">
    <property type="term" value="F:small GTPase binding"/>
    <property type="evidence" value="ECO:0007669"/>
    <property type="project" value="InterPro"/>
</dbReference>
<evidence type="ECO:0000313" key="3">
    <source>
        <dbReference type="EMBL" id="MCL9685397.1"/>
    </source>
</evidence>
<accession>A0A9X2D363</accession>
<keyword evidence="4" id="KW-1185">Reference proteome</keyword>
<dbReference type="Proteomes" id="UP001139721">
    <property type="component" value="Unassembled WGS sequence"/>
</dbReference>
<dbReference type="InterPro" id="IPR038346">
    <property type="entry name" value="DrrA_PI4P-bd_sf"/>
</dbReference>
<feature type="domain" description="DrrA phosphatidylinositol 4-phosphate binding" evidence="2">
    <location>
        <begin position="500"/>
        <end position="595"/>
    </location>
</feature>
<evidence type="ECO:0000256" key="1">
    <source>
        <dbReference type="SAM" id="MobiDB-lite"/>
    </source>
</evidence>
<name>A0A9X2D363_9GAMM</name>
<evidence type="ECO:0000259" key="2">
    <source>
        <dbReference type="Pfam" id="PF14860"/>
    </source>
</evidence>
<feature type="compositionally biased region" description="Polar residues" evidence="1">
    <location>
        <begin position="222"/>
        <end position="231"/>
    </location>
</feature>
<dbReference type="RefSeq" id="WP_250456378.1">
    <property type="nucleotide sequence ID" value="NZ_JAJKBJ010000024.1"/>
</dbReference>
<feature type="region of interest" description="Disordered" evidence="1">
    <location>
        <begin position="607"/>
        <end position="626"/>
    </location>
</feature>
<evidence type="ECO:0000313" key="4">
    <source>
        <dbReference type="Proteomes" id="UP001139721"/>
    </source>
</evidence>
<protein>
    <recommendedName>
        <fullName evidence="2">DrrA phosphatidylinositol 4-phosphate binding domain-containing protein</fullName>
    </recommendedName>
</protein>
<gene>
    <name evidence="3" type="ORF">LOX96_14945</name>
</gene>
<feature type="region of interest" description="Disordered" evidence="1">
    <location>
        <begin position="222"/>
        <end position="243"/>
    </location>
</feature>
<comment type="caution">
    <text evidence="3">The sequence shown here is derived from an EMBL/GenBank/DDBJ whole genome shotgun (WGS) entry which is preliminary data.</text>
</comment>
<dbReference type="Pfam" id="PF14860">
    <property type="entry name" value="DrrA_P4M"/>
    <property type="match status" value="1"/>
</dbReference>
<dbReference type="InterPro" id="IPR028057">
    <property type="entry name" value="DrrA_P4M"/>
</dbReference>
<feature type="region of interest" description="Disordered" evidence="1">
    <location>
        <begin position="462"/>
        <end position="488"/>
    </location>
</feature>
<dbReference type="GO" id="GO:0044161">
    <property type="term" value="C:host cell cytoplasmic vesicle"/>
    <property type="evidence" value="ECO:0007669"/>
    <property type="project" value="InterPro"/>
</dbReference>
<sequence>MTQAKENKEQHLVQSMSKKKPLAGKLAYTLDGIDQKYFAILDDYKQRLEQITTLDELLYYQNKIVKNHGDDIKNKSSPEVLQMIYQMSNDAVKILAEDPGYSVFVYNKQPNDLSKIPKNEIAIYFDETEKSWNFIVNEKSHVLADQDLSALIKENLTFTVSFPTFDSFDQVTSCLDGVKNSTKNGKEGKSNLQDEKSTERQVFIAQMLLAITEREGLLNDTVSTQVQSPPAQDSKEQDKGASYPLQDRVSITVQSMSKKKPLAGKLAYTLDGIDQKYFAILDDYKQKLEQITTLDELLYYQNKIVKNHGDDIKNKSSPEVLQMIYQMSNDAVKILAEDPGYSVFVYNKQPNDLSKIPKNEIAIYFDETEKSWNFIVNEKSHVLADQDLSALIKENLTFTVSFPTFDSFDQVTSCLDGVKNSTKNGKEGKSNLQDEKSTERQVFIAQMLLAITEREGLLNDAVSTQVQSPPAQDSKEQDKEASSPLKDRVSITYPYGKEGKSRSHFYTVEHSDPKYKDEKGNPLRGDALKRYILNEFKKEVEQCATLDKLNELFARFKTPDNKEYKILATHQRPQLFCQGKPTSAIQAVDQMYLDAVKIFAPKVELNSDSDKKEDIEPDYEGGLSMS</sequence>
<dbReference type="AlphaFoldDB" id="A0A9X2D363"/>
<reference evidence="3" key="1">
    <citation type="submission" date="2021-11" db="EMBL/GenBank/DDBJ databases">
        <title>Legionella maioricencis sp. nov., a new species isolated from hot water samples in Mallorca.</title>
        <authorList>
            <person name="Crespi S."/>
            <person name="Drasar V."/>
            <person name="Salva-Serra F."/>
            <person name="Jaen-Luchoro D."/>
            <person name="Pineiro-Iglesias B."/>
            <person name="Aliaga F."/>
            <person name="Fernandez-Juarez V."/>
            <person name="Coll G."/>
            <person name="Moore E.R.B."/>
            <person name="Bennasar-Figueras A."/>
        </authorList>
    </citation>
    <scope>NUCLEOTIDE SEQUENCE</scope>
    <source>
        <strain evidence="3">HCPI-6</strain>
    </source>
</reference>
<feature type="compositionally biased region" description="Polar residues" evidence="1">
    <location>
        <begin position="462"/>
        <end position="471"/>
    </location>
</feature>
<dbReference type="Gene3D" id="1.20.1280.280">
    <property type="match status" value="1"/>
</dbReference>
<dbReference type="EMBL" id="JAJKBJ010000024">
    <property type="protein sequence ID" value="MCL9685397.1"/>
    <property type="molecule type" value="Genomic_DNA"/>
</dbReference>
<feature type="compositionally biased region" description="Basic and acidic residues" evidence="1">
    <location>
        <begin position="473"/>
        <end position="488"/>
    </location>
</feature>
<proteinExistence type="predicted"/>